<feature type="compositionally biased region" description="Polar residues" evidence="2">
    <location>
        <begin position="296"/>
        <end position="310"/>
    </location>
</feature>
<reference evidence="3" key="1">
    <citation type="journal article" date="2019" name="Sci. Rep.">
        <title>Draft genome of Tanacetum cinerariifolium, the natural source of mosquito coil.</title>
        <authorList>
            <person name="Yamashiro T."/>
            <person name="Shiraishi A."/>
            <person name="Satake H."/>
            <person name="Nakayama K."/>
        </authorList>
    </citation>
    <scope>NUCLEOTIDE SEQUENCE</scope>
</reference>
<dbReference type="PANTHER" id="PTHR11439:SF470">
    <property type="entry name" value="CYSTEINE-RICH RLK (RECEPTOR-LIKE PROTEIN KINASE) 8"/>
    <property type="match status" value="1"/>
</dbReference>
<protein>
    <submittedName>
        <fullName evidence="3">Retrotransposon protein, putative, unclassified</fullName>
    </submittedName>
</protein>
<dbReference type="PANTHER" id="PTHR11439">
    <property type="entry name" value="GAG-POL-RELATED RETROTRANSPOSON"/>
    <property type="match status" value="1"/>
</dbReference>
<evidence type="ECO:0000313" key="3">
    <source>
        <dbReference type="EMBL" id="GEU32090.1"/>
    </source>
</evidence>
<feature type="region of interest" description="Disordered" evidence="2">
    <location>
        <begin position="561"/>
        <end position="588"/>
    </location>
</feature>
<comment type="caution">
    <text evidence="3">The sequence shown here is derived from an EMBL/GenBank/DDBJ whole genome shotgun (WGS) entry which is preliminary data.</text>
</comment>
<feature type="region of interest" description="Disordered" evidence="2">
    <location>
        <begin position="344"/>
        <end position="397"/>
    </location>
</feature>
<evidence type="ECO:0000256" key="1">
    <source>
        <dbReference type="SAM" id="Coils"/>
    </source>
</evidence>
<feature type="compositionally biased region" description="Basic and acidic residues" evidence="2">
    <location>
        <begin position="125"/>
        <end position="148"/>
    </location>
</feature>
<sequence length="865" mass="98822">MFLYVEQLKKQLDKEDFQKIGSMKAFNVLDTRFQMFITNRDYLKDEYVAMTRSYFIQYTGQAILEFRDTLIQHLESVKKLIDERVQLKREYDGWVNERLMQTTKEKVDTSKALDASSVDTISSRTESKEQDTSSRSGKDAHDDDADIRPIYDEEPKAEIPEHSYQSLEYENSCLKKTVAQFQKDFSRLEAHCVNLELKYQNQVLNKGKHSQFLKEKSNKAKVKHDISVIETINIKLEHKVAKLLKENESLKKNYKELFDSIKITRAKTTEHKTSLIATNDKFKAQLQKKGKPMSQPLRNQSVVRQPTAFKSKQPRFSKPRYDSQVDVHNDLSKPVTTHYLPKERKAASVKSHHMIAPSNSRISSKNMTKPSLIPSARLQSTTNGSKPMPRRNTQTSRNWPAFKNSFVMTKTVPVAEHPRNSRNDSCVTKFLKEVNSRAKVPFNKTTNSCKPIEQISVSNIQARQIPKGHRFSLQKTSVVQKKTMIPRSCLRWKPTETSVANNTSGLVPQRQKASDYDNPDPVPQRKDVYSLADADVPSQQELDLLFGPLYDEFFNAGSNPSTNIRSTSAPSTHTNVHAEEKNDQAEEGEQLQDDEFTNPFCAPAQEEAESSLHNLGNSNVPTLNQPQVSEYRWMKDHPLEQVRGNPQTRQQLATDPEMYMYALTVSTAEPKNIKEAMADSAWIEAMQEKLHQFDRLQQAPRAWYDELSKFLTSKGFTKGLQIHQSPRGIFINQAKYTLDILHKHGMDQGQIIGTPMATKPKLDADLSGNPLDQTDYRNADHAGCIDSRKSTSGGIQFLGDKLVSWMLKKQNYTAMSSAEAEYVALSTSYMFTKALPDDRFKYLVRRIGMRCLTPAELEVLAKEYA</sequence>
<accession>A0A6L2J608</accession>
<dbReference type="CDD" id="cd09272">
    <property type="entry name" value="RNase_HI_RT_Ty1"/>
    <property type="match status" value="1"/>
</dbReference>
<feature type="compositionally biased region" description="Polar residues" evidence="2">
    <location>
        <begin position="377"/>
        <end position="397"/>
    </location>
</feature>
<feature type="region of interest" description="Disordered" evidence="2">
    <location>
        <begin position="287"/>
        <end position="324"/>
    </location>
</feature>
<dbReference type="AlphaFoldDB" id="A0A6L2J608"/>
<organism evidence="3">
    <name type="scientific">Tanacetum cinerariifolium</name>
    <name type="common">Dalmatian daisy</name>
    <name type="synonym">Chrysanthemum cinerariifolium</name>
    <dbReference type="NCBI Taxonomy" id="118510"/>
    <lineage>
        <taxon>Eukaryota</taxon>
        <taxon>Viridiplantae</taxon>
        <taxon>Streptophyta</taxon>
        <taxon>Embryophyta</taxon>
        <taxon>Tracheophyta</taxon>
        <taxon>Spermatophyta</taxon>
        <taxon>Magnoliopsida</taxon>
        <taxon>eudicotyledons</taxon>
        <taxon>Gunneridae</taxon>
        <taxon>Pentapetalae</taxon>
        <taxon>asterids</taxon>
        <taxon>campanulids</taxon>
        <taxon>Asterales</taxon>
        <taxon>Asteraceae</taxon>
        <taxon>Asteroideae</taxon>
        <taxon>Anthemideae</taxon>
        <taxon>Anthemidinae</taxon>
        <taxon>Tanacetum</taxon>
    </lineage>
</organism>
<feature type="region of interest" description="Disordered" evidence="2">
    <location>
        <begin position="115"/>
        <end position="148"/>
    </location>
</feature>
<feature type="region of interest" description="Disordered" evidence="2">
    <location>
        <begin position="499"/>
        <end position="522"/>
    </location>
</feature>
<name>A0A6L2J608_TANCI</name>
<feature type="compositionally biased region" description="Polar residues" evidence="2">
    <location>
        <begin position="561"/>
        <end position="575"/>
    </location>
</feature>
<dbReference type="EMBL" id="BKCJ010000319">
    <property type="protein sequence ID" value="GEU32090.1"/>
    <property type="molecule type" value="Genomic_DNA"/>
</dbReference>
<gene>
    <name evidence="3" type="ORF">Tci_004068</name>
</gene>
<feature type="coiled-coil region" evidence="1">
    <location>
        <begin position="70"/>
        <end position="97"/>
    </location>
</feature>
<proteinExistence type="predicted"/>
<evidence type="ECO:0000256" key="2">
    <source>
        <dbReference type="SAM" id="MobiDB-lite"/>
    </source>
</evidence>
<keyword evidence="1" id="KW-0175">Coiled coil</keyword>
<feature type="coiled-coil region" evidence="1">
    <location>
        <begin position="233"/>
        <end position="260"/>
    </location>
</feature>
<feature type="compositionally biased region" description="Polar residues" evidence="2">
    <location>
        <begin position="357"/>
        <end position="369"/>
    </location>
</feature>